<gene>
    <name evidence="1" type="ORF">Tci_872235</name>
</gene>
<dbReference type="AlphaFoldDB" id="A0A699SUE8"/>
<dbReference type="PANTHER" id="PTHR45835">
    <property type="entry name" value="YALI0A06105P"/>
    <property type="match status" value="1"/>
</dbReference>
<organism evidence="1">
    <name type="scientific">Tanacetum cinerariifolium</name>
    <name type="common">Dalmatian daisy</name>
    <name type="synonym">Chrysanthemum cinerariifolium</name>
    <dbReference type="NCBI Taxonomy" id="118510"/>
    <lineage>
        <taxon>Eukaryota</taxon>
        <taxon>Viridiplantae</taxon>
        <taxon>Streptophyta</taxon>
        <taxon>Embryophyta</taxon>
        <taxon>Tracheophyta</taxon>
        <taxon>Spermatophyta</taxon>
        <taxon>Magnoliopsida</taxon>
        <taxon>eudicotyledons</taxon>
        <taxon>Gunneridae</taxon>
        <taxon>Pentapetalae</taxon>
        <taxon>asterids</taxon>
        <taxon>campanulids</taxon>
        <taxon>Asterales</taxon>
        <taxon>Asteraceae</taxon>
        <taxon>Asteroideae</taxon>
        <taxon>Anthemideae</taxon>
        <taxon>Anthemidinae</taxon>
        <taxon>Tanacetum</taxon>
    </lineage>
</organism>
<accession>A0A699SUE8</accession>
<feature type="non-terminal residue" evidence="1">
    <location>
        <position position="145"/>
    </location>
</feature>
<name>A0A699SUE8_TANCI</name>
<dbReference type="InterPro" id="IPR036397">
    <property type="entry name" value="RNaseH_sf"/>
</dbReference>
<comment type="caution">
    <text evidence="1">The sequence shown here is derived from an EMBL/GenBank/DDBJ whole genome shotgun (WGS) entry which is preliminary data.</text>
</comment>
<dbReference type="EMBL" id="BKCJ011183721">
    <property type="protein sequence ID" value="GFD00266.1"/>
    <property type="molecule type" value="Genomic_DNA"/>
</dbReference>
<dbReference type="SUPFAM" id="SSF53098">
    <property type="entry name" value="Ribonuclease H-like"/>
    <property type="match status" value="1"/>
</dbReference>
<sequence length="145" mass="16800">MDFVTGLPQTQRRHDAIWVVVDRLAKSAHFLPIRKDYPVSRLKFSTAFHPQTDGQSERTIQTLEDMLRSCALEWTGNWDDYICLVEFAYNNSWHASIKCAPFEMLYGRKCRASICWDQFGERVIEGPEMIEVTNAKVAVAKEKLK</sequence>
<proteinExistence type="predicted"/>
<reference evidence="1" key="1">
    <citation type="journal article" date="2019" name="Sci. Rep.">
        <title>Draft genome of Tanacetum cinerariifolium, the natural source of mosquito coil.</title>
        <authorList>
            <person name="Yamashiro T."/>
            <person name="Shiraishi A."/>
            <person name="Satake H."/>
            <person name="Nakayama K."/>
        </authorList>
    </citation>
    <scope>NUCLEOTIDE SEQUENCE</scope>
</reference>
<dbReference type="InterPro" id="IPR012337">
    <property type="entry name" value="RNaseH-like_sf"/>
</dbReference>
<dbReference type="GO" id="GO:0003676">
    <property type="term" value="F:nucleic acid binding"/>
    <property type="evidence" value="ECO:0007669"/>
    <property type="project" value="InterPro"/>
</dbReference>
<dbReference type="GO" id="GO:0016740">
    <property type="term" value="F:transferase activity"/>
    <property type="evidence" value="ECO:0007669"/>
    <property type="project" value="UniProtKB-KW"/>
</dbReference>
<dbReference type="Gene3D" id="3.30.420.10">
    <property type="entry name" value="Ribonuclease H-like superfamily/Ribonuclease H"/>
    <property type="match status" value="1"/>
</dbReference>
<dbReference type="PANTHER" id="PTHR45835:SF99">
    <property type="entry name" value="CHROMO DOMAIN-CONTAINING PROTEIN-RELATED"/>
    <property type="match status" value="1"/>
</dbReference>
<evidence type="ECO:0000313" key="1">
    <source>
        <dbReference type="EMBL" id="GFD00266.1"/>
    </source>
</evidence>
<protein>
    <submittedName>
        <fullName evidence="1">Putative nucleotidyltransferase, ribonuclease H</fullName>
    </submittedName>
</protein>
<keyword evidence="1" id="KW-0808">Transferase</keyword>